<evidence type="ECO:0000313" key="10">
    <source>
        <dbReference type="Proteomes" id="UP000324897"/>
    </source>
</evidence>
<proteinExistence type="inferred from homology"/>
<reference evidence="9 10" key="1">
    <citation type="journal article" date="2019" name="Sci. Rep.">
        <title>A high-quality genome of Eragrostis curvula grass provides insights into Poaceae evolution and supports new strategies to enhance forage quality.</title>
        <authorList>
            <person name="Carballo J."/>
            <person name="Santos B.A.C.M."/>
            <person name="Zappacosta D."/>
            <person name="Garbus I."/>
            <person name="Selva J.P."/>
            <person name="Gallo C.A."/>
            <person name="Diaz A."/>
            <person name="Albertini E."/>
            <person name="Caccamo M."/>
            <person name="Echenique V."/>
        </authorList>
    </citation>
    <scope>NUCLEOTIDE SEQUENCE [LARGE SCALE GENOMIC DNA]</scope>
    <source>
        <strain evidence="10">cv. Victoria</strain>
        <tissue evidence="9">Leaf</tissue>
    </source>
</reference>
<protein>
    <recommendedName>
        <fullName evidence="11">Cytochrome P450</fullName>
    </recommendedName>
</protein>
<dbReference type="PANTHER" id="PTHR47956:SF138">
    <property type="entry name" value="CYTOCHROME P450"/>
    <property type="match status" value="1"/>
</dbReference>
<sequence>MRSPDLMSKLQVDVRRKVPEGQELVSETNLADINYMRAVIKETLRLHSVTPVLAHFSMSSCSIDGFEVPARVDERFWEDADEFIPKRFLDDGGAADVEFKGNDFRFFPFGVGRRMCPGMNFGMAAIEAILANLMHHFDWELLSGQERRNIQLVRLVILQQLRFNSYSVSVISSAAVTLFAVISSAATTVKQLPAEQVD</sequence>
<dbReference type="InterPro" id="IPR001128">
    <property type="entry name" value="Cyt_P450"/>
</dbReference>
<comment type="caution">
    <text evidence="9">The sequence shown here is derived from an EMBL/GenBank/DDBJ whole genome shotgun (WGS) entry which is preliminary data.</text>
</comment>
<dbReference type="EMBL" id="RWGY01000391">
    <property type="protein sequence ID" value="TVU01796.1"/>
    <property type="molecule type" value="Genomic_DNA"/>
</dbReference>
<dbReference type="GO" id="GO:0004497">
    <property type="term" value="F:monooxygenase activity"/>
    <property type="evidence" value="ECO:0007669"/>
    <property type="project" value="UniProtKB-KW"/>
</dbReference>
<keyword evidence="10" id="KW-1185">Reference proteome</keyword>
<dbReference type="PRINTS" id="PR00463">
    <property type="entry name" value="EP450I"/>
</dbReference>
<organism evidence="9 10">
    <name type="scientific">Eragrostis curvula</name>
    <name type="common">weeping love grass</name>
    <dbReference type="NCBI Taxonomy" id="38414"/>
    <lineage>
        <taxon>Eukaryota</taxon>
        <taxon>Viridiplantae</taxon>
        <taxon>Streptophyta</taxon>
        <taxon>Embryophyta</taxon>
        <taxon>Tracheophyta</taxon>
        <taxon>Spermatophyta</taxon>
        <taxon>Magnoliopsida</taxon>
        <taxon>Liliopsida</taxon>
        <taxon>Poales</taxon>
        <taxon>Poaceae</taxon>
        <taxon>PACMAD clade</taxon>
        <taxon>Chloridoideae</taxon>
        <taxon>Eragrostideae</taxon>
        <taxon>Eragrostidinae</taxon>
        <taxon>Eragrostis</taxon>
    </lineage>
</organism>
<dbReference type="Proteomes" id="UP000324897">
    <property type="component" value="Unassembled WGS sequence"/>
</dbReference>
<evidence type="ECO:0000256" key="3">
    <source>
        <dbReference type="ARBA" id="ARBA00022692"/>
    </source>
</evidence>
<feature type="non-terminal residue" evidence="9">
    <location>
        <position position="1"/>
    </location>
</feature>
<dbReference type="AlphaFoldDB" id="A0A5J9SS49"/>
<evidence type="ECO:0008006" key="11">
    <source>
        <dbReference type="Google" id="ProtNLM"/>
    </source>
</evidence>
<dbReference type="InterPro" id="IPR036396">
    <property type="entry name" value="Cyt_P450_sf"/>
</dbReference>
<name>A0A5J9SS49_9POAL</name>
<comment type="subcellular location">
    <subcellularLocation>
        <location evidence="1">Membrane</location>
        <topology evidence="1">Single-pass membrane protein</topology>
    </subcellularLocation>
</comment>
<dbReference type="PRINTS" id="PR00385">
    <property type="entry name" value="P450"/>
</dbReference>
<keyword evidence="8" id="KW-0503">Monooxygenase</keyword>
<evidence type="ECO:0000313" key="9">
    <source>
        <dbReference type="EMBL" id="TVU01796.1"/>
    </source>
</evidence>
<evidence type="ECO:0000256" key="6">
    <source>
        <dbReference type="ARBA" id="ARBA00023136"/>
    </source>
</evidence>
<keyword evidence="3" id="KW-0812">Transmembrane</keyword>
<dbReference type="SUPFAM" id="SSF48264">
    <property type="entry name" value="Cytochrome P450"/>
    <property type="match status" value="1"/>
</dbReference>
<dbReference type="InterPro" id="IPR050193">
    <property type="entry name" value="Cytochrome_P450_71"/>
</dbReference>
<keyword evidence="7 8" id="KW-0408">Iron</keyword>
<dbReference type="PANTHER" id="PTHR47956">
    <property type="entry name" value="CYTOCHROME P450 71B11-RELATED"/>
    <property type="match status" value="1"/>
</dbReference>
<dbReference type="GO" id="GO:0005506">
    <property type="term" value="F:iron ion binding"/>
    <property type="evidence" value="ECO:0007669"/>
    <property type="project" value="InterPro"/>
</dbReference>
<dbReference type="InterPro" id="IPR017972">
    <property type="entry name" value="Cyt_P450_CS"/>
</dbReference>
<dbReference type="GO" id="GO:0020037">
    <property type="term" value="F:heme binding"/>
    <property type="evidence" value="ECO:0007669"/>
    <property type="project" value="InterPro"/>
</dbReference>
<gene>
    <name evidence="9" type="ORF">EJB05_52792</name>
</gene>
<dbReference type="GO" id="GO:0016020">
    <property type="term" value="C:membrane"/>
    <property type="evidence" value="ECO:0007669"/>
    <property type="project" value="UniProtKB-SubCell"/>
</dbReference>
<accession>A0A5J9SS49</accession>
<dbReference type="Gene3D" id="1.10.630.10">
    <property type="entry name" value="Cytochrome P450"/>
    <property type="match status" value="1"/>
</dbReference>
<keyword evidence="4" id="KW-1133">Transmembrane helix</keyword>
<evidence type="ECO:0000256" key="2">
    <source>
        <dbReference type="ARBA" id="ARBA00010617"/>
    </source>
</evidence>
<evidence type="ECO:0000256" key="8">
    <source>
        <dbReference type="RuleBase" id="RU000461"/>
    </source>
</evidence>
<evidence type="ECO:0000256" key="4">
    <source>
        <dbReference type="ARBA" id="ARBA00022989"/>
    </source>
</evidence>
<keyword evidence="7 8" id="KW-0349">Heme</keyword>
<comment type="cofactor">
    <cofactor evidence="7">
        <name>heme</name>
        <dbReference type="ChEBI" id="CHEBI:30413"/>
    </cofactor>
</comment>
<keyword evidence="5 8" id="KW-0560">Oxidoreductase</keyword>
<feature type="binding site" description="axial binding residue" evidence="7">
    <location>
        <position position="116"/>
    </location>
    <ligand>
        <name>heme</name>
        <dbReference type="ChEBI" id="CHEBI:30413"/>
    </ligand>
    <ligandPart>
        <name>Fe</name>
        <dbReference type="ChEBI" id="CHEBI:18248"/>
    </ligandPart>
</feature>
<dbReference type="Gramene" id="TVU01796">
    <property type="protein sequence ID" value="TVU01796"/>
    <property type="gene ID" value="EJB05_52792"/>
</dbReference>
<evidence type="ECO:0000256" key="5">
    <source>
        <dbReference type="ARBA" id="ARBA00023002"/>
    </source>
</evidence>
<dbReference type="GO" id="GO:0016705">
    <property type="term" value="F:oxidoreductase activity, acting on paired donors, with incorporation or reduction of molecular oxygen"/>
    <property type="evidence" value="ECO:0007669"/>
    <property type="project" value="InterPro"/>
</dbReference>
<dbReference type="PROSITE" id="PS00086">
    <property type="entry name" value="CYTOCHROME_P450"/>
    <property type="match status" value="1"/>
</dbReference>
<keyword evidence="6" id="KW-0472">Membrane</keyword>
<comment type="similarity">
    <text evidence="2 8">Belongs to the cytochrome P450 family.</text>
</comment>
<dbReference type="Pfam" id="PF00067">
    <property type="entry name" value="p450"/>
    <property type="match status" value="1"/>
</dbReference>
<keyword evidence="7 8" id="KW-0479">Metal-binding</keyword>
<dbReference type="InterPro" id="IPR002401">
    <property type="entry name" value="Cyt_P450_E_grp-I"/>
</dbReference>
<dbReference type="OrthoDB" id="1055148at2759"/>
<evidence type="ECO:0000256" key="7">
    <source>
        <dbReference type="PIRSR" id="PIRSR602401-1"/>
    </source>
</evidence>
<evidence type="ECO:0000256" key="1">
    <source>
        <dbReference type="ARBA" id="ARBA00004167"/>
    </source>
</evidence>